<dbReference type="Gene3D" id="1.10.600.10">
    <property type="entry name" value="Farnesyl Diphosphate Synthase"/>
    <property type="match status" value="1"/>
</dbReference>
<dbReference type="PROSITE" id="PS00723">
    <property type="entry name" value="POLYPRENYL_SYNTHASE_1"/>
    <property type="match status" value="1"/>
</dbReference>
<evidence type="ECO:0000256" key="2">
    <source>
        <dbReference type="ARBA" id="ARBA00006706"/>
    </source>
</evidence>
<evidence type="ECO:0000256" key="6">
    <source>
        <dbReference type="RuleBase" id="RU004466"/>
    </source>
</evidence>
<gene>
    <name evidence="7" type="ORF">SAMN05443144_109161</name>
</gene>
<dbReference type="SFLD" id="SFLDG01017">
    <property type="entry name" value="Polyprenyl_Transferase_Like"/>
    <property type="match status" value="1"/>
</dbReference>
<evidence type="ECO:0000313" key="8">
    <source>
        <dbReference type="Proteomes" id="UP000184041"/>
    </source>
</evidence>
<dbReference type="SFLD" id="SFLDS00005">
    <property type="entry name" value="Isoprenoid_Synthase_Type_I"/>
    <property type="match status" value="1"/>
</dbReference>
<dbReference type="AlphaFoldDB" id="A0A1M5CAH5"/>
<dbReference type="GO" id="GO:0046872">
    <property type="term" value="F:metal ion binding"/>
    <property type="evidence" value="ECO:0007669"/>
    <property type="project" value="UniProtKB-KW"/>
</dbReference>
<dbReference type="GO" id="GO:0004659">
    <property type="term" value="F:prenyltransferase activity"/>
    <property type="evidence" value="ECO:0007669"/>
    <property type="project" value="InterPro"/>
</dbReference>
<reference evidence="7 8" key="1">
    <citation type="submission" date="2016-11" db="EMBL/GenBank/DDBJ databases">
        <authorList>
            <person name="Jaros S."/>
            <person name="Januszkiewicz K."/>
            <person name="Wedrychowicz H."/>
        </authorList>
    </citation>
    <scope>NUCLEOTIDE SEQUENCE [LARGE SCALE GENOMIC DNA]</scope>
    <source>
        <strain evidence="7 8">DSM 21986</strain>
    </source>
</reference>
<keyword evidence="4" id="KW-0479">Metal-binding</keyword>
<keyword evidence="3 6" id="KW-0808">Transferase</keyword>
<keyword evidence="5" id="KW-0460">Magnesium</keyword>
<dbReference type="STRING" id="1194090.SAMN05443144_109161"/>
<dbReference type="SUPFAM" id="SSF48576">
    <property type="entry name" value="Terpenoid synthases"/>
    <property type="match status" value="1"/>
</dbReference>
<dbReference type="PANTHER" id="PTHR12001">
    <property type="entry name" value="GERANYLGERANYL PYROPHOSPHATE SYNTHASE"/>
    <property type="match status" value="1"/>
</dbReference>
<evidence type="ECO:0000313" key="7">
    <source>
        <dbReference type="EMBL" id="SHF51764.1"/>
    </source>
</evidence>
<sequence length="340" mass="38010">MAFHNFSIIHVQVTEPQELSDLIDEGLNRIDLPGKPGVLYDPVRYTLGLPGKRVRPLLTLIGCGLSGGKVKEALSAAIAIELLHNFTLLHDDIMDAAGTRRGQPSVFKKWSANTAILSGDAMYAKAFKQLQYYGYNEAYSKEHYALILDIFLDSAQRVCEGQAYDLDFEKREQVSIQEYLQMIDGKTAALISSSLAIGGAVAAAAKPTIDRLRKVGQKTGIAFQIQDDLLDVVADPDKFGKQRGGDIKEGKKTYLSLLALQRCDADQKDRLSEILADQEPSDDDVATVIEWYNELGVIDTTRNVIRQYYEEAMEQIETFDQSCYKNEIITLLNRLISREY</sequence>
<organism evidence="7 8">
    <name type="scientific">Fodinibius roseus</name>
    <dbReference type="NCBI Taxonomy" id="1194090"/>
    <lineage>
        <taxon>Bacteria</taxon>
        <taxon>Pseudomonadati</taxon>
        <taxon>Balneolota</taxon>
        <taxon>Balneolia</taxon>
        <taxon>Balneolales</taxon>
        <taxon>Balneolaceae</taxon>
        <taxon>Fodinibius</taxon>
    </lineage>
</organism>
<dbReference type="Pfam" id="PF00348">
    <property type="entry name" value="polyprenyl_synt"/>
    <property type="match status" value="1"/>
</dbReference>
<evidence type="ECO:0000256" key="3">
    <source>
        <dbReference type="ARBA" id="ARBA00022679"/>
    </source>
</evidence>
<name>A0A1M5CAH5_9BACT</name>
<evidence type="ECO:0000256" key="4">
    <source>
        <dbReference type="ARBA" id="ARBA00022723"/>
    </source>
</evidence>
<evidence type="ECO:0000256" key="1">
    <source>
        <dbReference type="ARBA" id="ARBA00001946"/>
    </source>
</evidence>
<dbReference type="Proteomes" id="UP000184041">
    <property type="component" value="Unassembled WGS sequence"/>
</dbReference>
<dbReference type="InterPro" id="IPR008949">
    <property type="entry name" value="Isoprenoid_synthase_dom_sf"/>
</dbReference>
<comment type="similarity">
    <text evidence="2 6">Belongs to the FPP/GGPP synthase family.</text>
</comment>
<dbReference type="EMBL" id="FQUS01000009">
    <property type="protein sequence ID" value="SHF51764.1"/>
    <property type="molecule type" value="Genomic_DNA"/>
</dbReference>
<accession>A0A1M5CAH5</accession>
<dbReference type="PANTHER" id="PTHR12001:SF85">
    <property type="entry name" value="SHORT CHAIN ISOPRENYL DIPHOSPHATE SYNTHASE"/>
    <property type="match status" value="1"/>
</dbReference>
<dbReference type="InterPro" id="IPR033749">
    <property type="entry name" value="Polyprenyl_synt_CS"/>
</dbReference>
<dbReference type="InterPro" id="IPR000092">
    <property type="entry name" value="Polyprenyl_synt"/>
</dbReference>
<proteinExistence type="inferred from homology"/>
<dbReference type="CDD" id="cd00685">
    <property type="entry name" value="Trans_IPPS_HT"/>
    <property type="match status" value="1"/>
</dbReference>
<comment type="cofactor">
    <cofactor evidence="1">
        <name>Mg(2+)</name>
        <dbReference type="ChEBI" id="CHEBI:18420"/>
    </cofactor>
</comment>
<protein>
    <submittedName>
        <fullName evidence="7">Geranylgeranyl diphosphate synthase, type II</fullName>
    </submittedName>
</protein>
<keyword evidence="8" id="KW-1185">Reference proteome</keyword>
<dbReference type="GO" id="GO:0008299">
    <property type="term" value="P:isoprenoid biosynthetic process"/>
    <property type="evidence" value="ECO:0007669"/>
    <property type="project" value="InterPro"/>
</dbReference>
<evidence type="ECO:0000256" key="5">
    <source>
        <dbReference type="ARBA" id="ARBA00022842"/>
    </source>
</evidence>